<evidence type="ECO:0000313" key="2">
    <source>
        <dbReference type="EMBL" id="KYC38256.1"/>
    </source>
</evidence>
<comment type="caution">
    <text evidence="2">The sequence shown here is derived from an EMBL/GenBank/DDBJ whole genome shotgun (WGS) entry which is preliminary data.</text>
</comment>
<evidence type="ECO:0000313" key="3">
    <source>
        <dbReference type="Proteomes" id="UP000076925"/>
    </source>
</evidence>
<organism evidence="2 3">
    <name type="scientific">Scytonema hofmannii PCC 7110</name>
    <dbReference type="NCBI Taxonomy" id="128403"/>
    <lineage>
        <taxon>Bacteria</taxon>
        <taxon>Bacillati</taxon>
        <taxon>Cyanobacteriota</taxon>
        <taxon>Cyanophyceae</taxon>
        <taxon>Nostocales</taxon>
        <taxon>Scytonemataceae</taxon>
        <taxon>Scytonema</taxon>
    </lineage>
</organism>
<gene>
    <name evidence="2" type="ORF">WA1_38610</name>
</gene>
<evidence type="ECO:0000256" key="1">
    <source>
        <dbReference type="SAM" id="Coils"/>
    </source>
</evidence>
<name>A0A139X0R6_9CYAN</name>
<keyword evidence="3" id="KW-1185">Reference proteome</keyword>
<dbReference type="AlphaFoldDB" id="A0A139X0R6"/>
<reference evidence="2 3" key="1">
    <citation type="journal article" date="2013" name="Genome Biol. Evol.">
        <title>Genomes of Stigonematalean cyanobacteria (subsection V) and the evolution of oxygenic photosynthesis from prokaryotes to plastids.</title>
        <authorList>
            <person name="Dagan T."/>
            <person name="Roettger M."/>
            <person name="Stucken K."/>
            <person name="Landan G."/>
            <person name="Koch R."/>
            <person name="Major P."/>
            <person name="Gould S.B."/>
            <person name="Goremykin V.V."/>
            <person name="Rippka R."/>
            <person name="Tandeau de Marsac N."/>
            <person name="Gugger M."/>
            <person name="Lockhart P.J."/>
            <person name="Allen J.F."/>
            <person name="Brune I."/>
            <person name="Maus I."/>
            <person name="Puhler A."/>
            <person name="Martin W.F."/>
        </authorList>
    </citation>
    <scope>NUCLEOTIDE SEQUENCE [LARGE SCALE GENOMIC DNA]</scope>
    <source>
        <strain evidence="2 3">PCC 7110</strain>
    </source>
</reference>
<dbReference type="EMBL" id="ANNX02000042">
    <property type="protein sequence ID" value="KYC38256.1"/>
    <property type="molecule type" value="Genomic_DNA"/>
</dbReference>
<dbReference type="RefSeq" id="WP_017749742.1">
    <property type="nucleotide sequence ID" value="NZ_KQ976354.1"/>
</dbReference>
<protein>
    <submittedName>
        <fullName evidence="2">Uncharacterized protein</fullName>
    </submittedName>
</protein>
<accession>A0A139X0R6</accession>
<sequence length="92" mass="10771">MTSQKYQPTTEDWERWERVDELGTIAMCGTPMSDEEYEHRLQSVIDGSCFVKYLDKVLQQKQELQDKLAGIEKTEQILRAKIAEFQTKKTQA</sequence>
<proteinExistence type="predicted"/>
<dbReference type="Proteomes" id="UP000076925">
    <property type="component" value="Unassembled WGS sequence"/>
</dbReference>
<feature type="coiled-coil region" evidence="1">
    <location>
        <begin position="54"/>
        <end position="81"/>
    </location>
</feature>
<keyword evidence="1" id="KW-0175">Coiled coil</keyword>
<dbReference type="OrthoDB" id="515239at2"/>